<protein>
    <submittedName>
        <fullName evidence="1">Uncharacterized protein</fullName>
    </submittedName>
</protein>
<keyword evidence="2" id="KW-1185">Reference proteome</keyword>
<sequence>MGDIKAVTVLRNGAIIIELDSEPLASWLRDPTGRTLFEGQFDATVSFRFRTYALVLEYLPIQLQLGDEQFLHRIEDENQLPTDSLTSIRWIKPPIRRTQQQRKA</sequence>
<name>A0A9P7J936_9AGAM</name>
<accession>A0A9P7J936</accession>
<dbReference type="RefSeq" id="XP_041167456.1">
    <property type="nucleotide sequence ID" value="XM_041296916.1"/>
</dbReference>
<comment type="caution">
    <text evidence="1">The sequence shown here is derived from an EMBL/GenBank/DDBJ whole genome shotgun (WGS) entry which is preliminary data.</text>
</comment>
<organism evidence="1 2">
    <name type="scientific">Suillus plorans</name>
    <dbReference type="NCBI Taxonomy" id="116603"/>
    <lineage>
        <taxon>Eukaryota</taxon>
        <taxon>Fungi</taxon>
        <taxon>Dikarya</taxon>
        <taxon>Basidiomycota</taxon>
        <taxon>Agaricomycotina</taxon>
        <taxon>Agaricomycetes</taxon>
        <taxon>Agaricomycetidae</taxon>
        <taxon>Boletales</taxon>
        <taxon>Suillineae</taxon>
        <taxon>Suillaceae</taxon>
        <taxon>Suillus</taxon>
    </lineage>
</organism>
<dbReference type="OrthoDB" id="2800503at2759"/>
<dbReference type="EMBL" id="JABBWE010000001">
    <property type="protein sequence ID" value="KAG1809791.1"/>
    <property type="molecule type" value="Genomic_DNA"/>
</dbReference>
<gene>
    <name evidence="1" type="ORF">HD556DRAFT_1223821</name>
</gene>
<evidence type="ECO:0000313" key="2">
    <source>
        <dbReference type="Proteomes" id="UP000719766"/>
    </source>
</evidence>
<dbReference type="AlphaFoldDB" id="A0A9P7J936"/>
<dbReference type="GeneID" id="64590680"/>
<proteinExistence type="predicted"/>
<reference evidence="1" key="1">
    <citation type="journal article" date="2020" name="New Phytol.">
        <title>Comparative genomics reveals dynamic genome evolution in host specialist ectomycorrhizal fungi.</title>
        <authorList>
            <person name="Lofgren L.A."/>
            <person name="Nguyen N.H."/>
            <person name="Vilgalys R."/>
            <person name="Ruytinx J."/>
            <person name="Liao H.L."/>
            <person name="Branco S."/>
            <person name="Kuo A."/>
            <person name="LaButti K."/>
            <person name="Lipzen A."/>
            <person name="Andreopoulos W."/>
            <person name="Pangilinan J."/>
            <person name="Riley R."/>
            <person name="Hundley H."/>
            <person name="Na H."/>
            <person name="Barry K."/>
            <person name="Grigoriev I.V."/>
            <person name="Stajich J.E."/>
            <person name="Kennedy P.G."/>
        </authorList>
    </citation>
    <scope>NUCLEOTIDE SEQUENCE</scope>
    <source>
        <strain evidence="1">S12</strain>
    </source>
</reference>
<evidence type="ECO:0000313" key="1">
    <source>
        <dbReference type="EMBL" id="KAG1809791.1"/>
    </source>
</evidence>
<feature type="non-terminal residue" evidence="1">
    <location>
        <position position="104"/>
    </location>
</feature>
<dbReference type="Proteomes" id="UP000719766">
    <property type="component" value="Unassembled WGS sequence"/>
</dbReference>